<dbReference type="KEGG" id="buo:BRPE64_DCDS05390"/>
<dbReference type="PANTHER" id="PTHR43689">
    <property type="entry name" value="HYDROLASE"/>
    <property type="match status" value="1"/>
</dbReference>
<keyword evidence="2" id="KW-0378">Hydrolase</keyword>
<dbReference type="InterPro" id="IPR029058">
    <property type="entry name" value="AB_hydrolase_fold"/>
</dbReference>
<dbReference type="PANTHER" id="PTHR43689:SF8">
    <property type="entry name" value="ALPHA_BETA-HYDROLASES SUPERFAMILY PROTEIN"/>
    <property type="match status" value="1"/>
</dbReference>
<organism evidence="2 3">
    <name type="scientific">Caballeronia insecticola</name>
    <dbReference type="NCBI Taxonomy" id="758793"/>
    <lineage>
        <taxon>Bacteria</taxon>
        <taxon>Pseudomonadati</taxon>
        <taxon>Pseudomonadota</taxon>
        <taxon>Betaproteobacteria</taxon>
        <taxon>Burkholderiales</taxon>
        <taxon>Burkholderiaceae</taxon>
        <taxon>Caballeronia</taxon>
    </lineage>
</organism>
<dbReference type="EMBL" id="AP013061">
    <property type="protein sequence ID" value="BAN27475.1"/>
    <property type="molecule type" value="Genomic_DNA"/>
</dbReference>
<feature type="domain" description="AB hydrolase-1" evidence="1">
    <location>
        <begin position="36"/>
        <end position="276"/>
    </location>
</feature>
<keyword evidence="2" id="KW-0614">Plasmid</keyword>
<reference evidence="2 3" key="1">
    <citation type="journal article" date="2013" name="Genome Announc.">
        <title>Complete Genome Sequence of Burkholderia sp. Strain RPE64, Bacterial Symbiont of the Bean Bug Riptortus pedestris.</title>
        <authorList>
            <person name="Shibata T.F."/>
            <person name="Maeda T."/>
            <person name="Nikoh N."/>
            <person name="Yamaguchi K."/>
            <person name="Oshima K."/>
            <person name="Hattori M."/>
            <person name="Nishiyama T."/>
            <person name="Hasebe M."/>
            <person name="Fukatsu T."/>
            <person name="Kikuchi Y."/>
            <person name="Shigenobu S."/>
        </authorList>
    </citation>
    <scope>NUCLEOTIDE SEQUENCE [LARGE SCALE GENOMIC DNA]</scope>
    <source>
        <plasmid evidence="2 3">p1</plasmid>
    </source>
</reference>
<dbReference type="InterPro" id="IPR000073">
    <property type="entry name" value="AB_hydrolase_1"/>
</dbReference>
<dbReference type="Pfam" id="PF12697">
    <property type="entry name" value="Abhydrolase_6"/>
    <property type="match status" value="1"/>
</dbReference>
<dbReference type="RefSeq" id="WP_016348184.1">
    <property type="nucleotide sequence ID" value="NC_021289.1"/>
</dbReference>
<reference evidence="2 3" key="2">
    <citation type="journal article" date="2018" name="Int. J. Syst. Evol. Microbiol.">
        <title>Burkholderia insecticola sp. nov., a gut symbiotic bacterium of the bean bug Riptortus pedestris.</title>
        <authorList>
            <person name="Takeshita K."/>
            <person name="Tamaki H."/>
            <person name="Ohbayashi T."/>
            <person name="Meng X.-Y."/>
            <person name="Sone T."/>
            <person name="Mitani Y."/>
            <person name="Peeters C."/>
            <person name="Kikuchi Y."/>
            <person name="Vandamme P."/>
        </authorList>
    </citation>
    <scope>NUCLEOTIDE SEQUENCE [LARGE SCALE GENOMIC DNA]</scope>
    <source>
        <strain evidence="2">RPE64</strain>
        <plasmid evidence="2 3">p1</plasmid>
    </source>
</reference>
<proteinExistence type="predicted"/>
<dbReference type="AlphaFoldDB" id="R4X032"/>
<evidence type="ECO:0000313" key="2">
    <source>
        <dbReference type="EMBL" id="BAN27475.1"/>
    </source>
</evidence>
<name>R4X032_9BURK</name>
<evidence type="ECO:0000313" key="3">
    <source>
        <dbReference type="Proteomes" id="UP000013966"/>
    </source>
</evidence>
<sequence>MSTRDQSCTDALPLDHVFDFEGQSVRYGVMGAGAPLVMVHGTPFSSQVWRRIAPIVARFRRVHYFDLLGYGASEMRDGQDVSLGVQNRVLAALLQHWSRDWNNVLPDVLAHDFGGATSLRAALLNGCAYRSLLLVDPVAVAPWGSPFVRHVRQHEAAFAGVPPYMHQAMLDAYLRGAAHRALSPEKLRIYTHPWTGERGQAAFYRQIAQMDQRYTDEVQSRYGELTCPVSILWGVEDEWIPVERGVELASLIPGARFSRVPGSGHLMQEDAPEAIVGELLTFLRIVA</sequence>
<geneLocation type="plasmid" evidence="2 3">
    <name>p1</name>
</geneLocation>
<keyword evidence="3" id="KW-1185">Reference proteome</keyword>
<dbReference type="Proteomes" id="UP000013966">
    <property type="component" value="Plasmid p1"/>
</dbReference>
<gene>
    <name evidence="2" type="ORF">BRPE64_DCDS05390</name>
</gene>
<dbReference type="PATRIC" id="fig|758793.3.peg.5684"/>
<dbReference type="SUPFAM" id="SSF53474">
    <property type="entry name" value="alpha/beta-Hydrolases"/>
    <property type="match status" value="1"/>
</dbReference>
<dbReference type="OrthoDB" id="9799989at2"/>
<evidence type="ECO:0000259" key="1">
    <source>
        <dbReference type="Pfam" id="PF12697"/>
    </source>
</evidence>
<dbReference type="Gene3D" id="3.40.50.1820">
    <property type="entry name" value="alpha/beta hydrolase"/>
    <property type="match status" value="1"/>
</dbReference>
<dbReference type="HOGENOM" id="CLU_020336_13_3_4"/>
<accession>R4X032</accession>
<dbReference type="GO" id="GO:0016787">
    <property type="term" value="F:hydrolase activity"/>
    <property type="evidence" value="ECO:0007669"/>
    <property type="project" value="UniProtKB-KW"/>
</dbReference>
<protein>
    <submittedName>
        <fullName evidence="2">Alpha/beta hydrolase fold</fullName>
    </submittedName>
</protein>
<dbReference type="PRINTS" id="PR00111">
    <property type="entry name" value="ABHYDROLASE"/>
</dbReference>